<dbReference type="InterPro" id="IPR008966">
    <property type="entry name" value="Adhesion_dom_sf"/>
</dbReference>
<feature type="domain" description="Fimbrial-type adhesion" evidence="2">
    <location>
        <begin position="260"/>
        <end position="441"/>
    </location>
</feature>
<dbReference type="Pfam" id="PF00419">
    <property type="entry name" value="Fimbrial"/>
    <property type="match status" value="1"/>
</dbReference>
<name>A0ABX9Q0A1_9GAMM</name>
<dbReference type="SUPFAM" id="SSF49401">
    <property type="entry name" value="Bacterial adhesins"/>
    <property type="match status" value="1"/>
</dbReference>
<protein>
    <submittedName>
        <fullName evidence="3">Fimbrial protein</fullName>
    </submittedName>
</protein>
<accession>A0ABX9Q0A1</accession>
<dbReference type="NCBIfam" id="NF011783">
    <property type="entry name" value="PRK15247.1"/>
    <property type="match status" value="1"/>
</dbReference>
<evidence type="ECO:0000313" key="3">
    <source>
        <dbReference type="EMBL" id="RKF69687.1"/>
    </source>
</evidence>
<dbReference type="InterPro" id="IPR011228">
    <property type="entry name" value="UCP029766"/>
</dbReference>
<sequence>MVKKLFYLISFLGLVIPGISQATCSIVDGTGYLTTALIEAGYTAKSWGGGCDTCNGNIGLPPVVSISTNSSFMPSGTLLASSTADFFQASSSTPYGQNQILFRCALADADSIYEMYATNGDNAYTGQYATDEVDNAYYSPVMNVAYRLTNTSTGEYYSRYWKARKLVADNWVQDENYIYIPASIFSGVTIELFKIDSTTYYTNSSTTWLMSYSQPYGYIAFKGPGLSTNVTDGADSYSNSNGWHSAWPAAYGLYNNVTFVRGAMCLVKDYPSVVLLPTMSISSLNSGETSQSSFSISLKCEDAAVSSVGTTAASTAVAMGFLVNQPTAVTAATNLGLTTSSGGLTHLLDTNYGSSGSASGVGIKIYNESGAALTLLPSRTTRTGNLGGWYAYKDLTTSQGDSTDGVTTYTGNFTASLEAISGETVTAGSVNAQLQVVVSFQ</sequence>
<proteinExistence type="predicted"/>
<keyword evidence="4" id="KW-1185">Reference proteome</keyword>
<dbReference type="Proteomes" id="UP000284853">
    <property type="component" value="Unassembled WGS sequence"/>
</dbReference>
<evidence type="ECO:0000256" key="1">
    <source>
        <dbReference type="SAM" id="SignalP"/>
    </source>
</evidence>
<feature type="signal peptide" evidence="1">
    <location>
        <begin position="1"/>
        <end position="22"/>
    </location>
</feature>
<evidence type="ECO:0000259" key="2">
    <source>
        <dbReference type="Pfam" id="PF00419"/>
    </source>
</evidence>
<dbReference type="PIRSF" id="PIRSF029766">
    <property type="entry name" value="UCP029766"/>
    <property type="match status" value="1"/>
</dbReference>
<feature type="chain" id="PRO_5046681061" evidence="1">
    <location>
        <begin position="23"/>
        <end position="441"/>
    </location>
</feature>
<dbReference type="InterPro" id="IPR036937">
    <property type="entry name" value="Adhesion_dom_fimbrial_sf"/>
</dbReference>
<comment type="caution">
    <text evidence="3">The sequence shown here is derived from an EMBL/GenBank/DDBJ whole genome shotgun (WGS) entry which is preliminary data.</text>
</comment>
<organism evidence="3 4">
    <name type="scientific">Rahnella variigena</name>
    <dbReference type="NCBI Taxonomy" id="574964"/>
    <lineage>
        <taxon>Bacteria</taxon>
        <taxon>Pseudomonadati</taxon>
        <taxon>Pseudomonadota</taxon>
        <taxon>Gammaproteobacteria</taxon>
        <taxon>Enterobacterales</taxon>
        <taxon>Yersiniaceae</taxon>
        <taxon>Rahnella</taxon>
    </lineage>
</organism>
<dbReference type="GeneID" id="302710208"/>
<dbReference type="Gene3D" id="2.60.40.1090">
    <property type="entry name" value="Fimbrial-type adhesion domain"/>
    <property type="match status" value="1"/>
</dbReference>
<dbReference type="EMBL" id="NSDJ01000001">
    <property type="protein sequence ID" value="RKF69687.1"/>
    <property type="molecule type" value="Genomic_DNA"/>
</dbReference>
<gene>
    <name evidence="3" type="ORF">CKQ54_15480</name>
</gene>
<dbReference type="RefSeq" id="WP_120162998.1">
    <property type="nucleotide sequence ID" value="NZ_NSDJ01000001.1"/>
</dbReference>
<reference evidence="3 4" key="1">
    <citation type="submission" date="2017-08" db="EMBL/GenBank/DDBJ databases">
        <title>Comparative genomics of bacteria isolated from necrotic lesions of AOD affected trees.</title>
        <authorList>
            <person name="Doonan J."/>
            <person name="Denman S."/>
            <person name="Mcdonald J.E."/>
        </authorList>
    </citation>
    <scope>NUCLEOTIDE SEQUENCE [LARGE SCALE GENOMIC DNA]</scope>
    <source>
        <strain evidence="3 4">CIP 105588</strain>
    </source>
</reference>
<dbReference type="InterPro" id="IPR000259">
    <property type="entry name" value="Adhesion_dom_fimbrial"/>
</dbReference>
<evidence type="ECO:0000313" key="4">
    <source>
        <dbReference type="Proteomes" id="UP000284853"/>
    </source>
</evidence>
<keyword evidence="1" id="KW-0732">Signal</keyword>